<evidence type="ECO:0000256" key="1">
    <source>
        <dbReference type="ARBA" id="ARBA00002841"/>
    </source>
</evidence>
<sequence>MHRNTLSLSRIAFATALVIAAGSATAADLYGGGATFPAPAYVGDAYNATTPNKARLSRAASITAPAVGFNVAGLSNSATGPSAGKTPVFAFVADGLSYCQTGSGTGKKVLNQDTVAANGACGDAASPAATGFSALSPTPDFIGTDSPTSTADYTTFNTNMQATRGAITQIPVLAGAIGIPYNKSTVASLDLNAEKVCKIFGKVVTNWSDPVLGLSGVSGPITVVYRTDGSGTSFAFSSYLSSACASFGISITPNQNFATAVGGAGAGWVGANGNGGVVSAVKNTAGAIAYADIAEILAQSATYAKVNTFDPAVMPVWLNLTGASLVSNKVLDGATQNAIPGTHSAAEQTCMKLIPPNTNVSGAYPIVAYTYINTYYTGHAATQSTALKNLLRVFYSTKLVGGVTVPGGPDLPKGYSYLHQNSVFRGQANTAINNCVN</sequence>
<comment type="subunit">
    <text evidence="3">The complex is composed of two ATP-binding proteins (PstB), two transmembrane proteins (PstC and PstA) and a solute-binding protein (PstS).</text>
</comment>
<protein>
    <recommendedName>
        <fullName evidence="4">Phosphate-binding protein PstS</fullName>
    </recommendedName>
</protein>
<dbReference type="Pfam" id="PF12849">
    <property type="entry name" value="PBP_like_2"/>
    <property type="match status" value="1"/>
</dbReference>
<accession>A0ABY3XJA3</accession>
<reference evidence="9 10" key="1">
    <citation type="submission" date="2022-03" db="EMBL/GenBank/DDBJ databases">
        <title>Complete genome sequence of Lysobacter capsici VKM B-2533 and Lysobacter gummosus 10.1.1, promising sources of lytic agents.</title>
        <authorList>
            <person name="Tarlachkov S.V."/>
            <person name="Kudryakova I.V."/>
            <person name="Afoshin A.S."/>
            <person name="Leontyevskaya E.A."/>
            <person name="Leontyevskaya N.V."/>
        </authorList>
    </citation>
    <scope>NUCLEOTIDE SEQUENCE [LARGE SCALE GENOMIC DNA]</scope>
    <source>
        <strain evidence="9 10">10.1.1</strain>
    </source>
</reference>
<keyword evidence="5" id="KW-0813">Transport</keyword>
<organism evidence="9 10">
    <name type="scientific">Lysobacter gummosus</name>
    <dbReference type="NCBI Taxonomy" id="262324"/>
    <lineage>
        <taxon>Bacteria</taxon>
        <taxon>Pseudomonadati</taxon>
        <taxon>Pseudomonadota</taxon>
        <taxon>Gammaproteobacteria</taxon>
        <taxon>Lysobacterales</taxon>
        <taxon>Lysobacteraceae</taxon>
        <taxon>Lysobacter</taxon>
    </lineage>
</organism>
<dbReference type="EMBL" id="CP093547">
    <property type="protein sequence ID" value="UNP31743.1"/>
    <property type="molecule type" value="Genomic_DNA"/>
</dbReference>
<dbReference type="PIRSF" id="PIRSF002756">
    <property type="entry name" value="PstS"/>
    <property type="match status" value="1"/>
</dbReference>
<dbReference type="Gene3D" id="3.40.190.10">
    <property type="entry name" value="Periplasmic binding protein-like II"/>
    <property type="match status" value="2"/>
</dbReference>
<dbReference type="Proteomes" id="UP000829194">
    <property type="component" value="Chromosome"/>
</dbReference>
<evidence type="ECO:0000256" key="7">
    <source>
        <dbReference type="SAM" id="SignalP"/>
    </source>
</evidence>
<keyword evidence="10" id="KW-1185">Reference proteome</keyword>
<keyword evidence="7" id="KW-0732">Signal</keyword>
<dbReference type="InterPro" id="IPR024370">
    <property type="entry name" value="PBP_domain"/>
</dbReference>
<dbReference type="PANTHER" id="PTHR42996:SF1">
    <property type="entry name" value="PHOSPHATE-BINDING PROTEIN PSTS"/>
    <property type="match status" value="1"/>
</dbReference>
<evidence type="ECO:0000256" key="2">
    <source>
        <dbReference type="ARBA" id="ARBA00008725"/>
    </source>
</evidence>
<keyword evidence="6" id="KW-0592">Phosphate transport</keyword>
<evidence type="ECO:0000313" key="9">
    <source>
        <dbReference type="EMBL" id="UNP31743.1"/>
    </source>
</evidence>
<evidence type="ECO:0000256" key="6">
    <source>
        <dbReference type="ARBA" id="ARBA00022592"/>
    </source>
</evidence>
<dbReference type="RefSeq" id="WP_057942855.1">
    <property type="nucleotide sequence ID" value="NZ_CP011131.1"/>
</dbReference>
<evidence type="ECO:0000313" key="10">
    <source>
        <dbReference type="Proteomes" id="UP000829194"/>
    </source>
</evidence>
<feature type="domain" description="PBP" evidence="8">
    <location>
        <begin position="90"/>
        <end position="396"/>
    </location>
</feature>
<dbReference type="SUPFAM" id="SSF53850">
    <property type="entry name" value="Periplasmic binding protein-like II"/>
    <property type="match status" value="1"/>
</dbReference>
<feature type="signal peptide" evidence="7">
    <location>
        <begin position="1"/>
        <end position="26"/>
    </location>
</feature>
<dbReference type="InterPro" id="IPR005673">
    <property type="entry name" value="ABC_phos-bd_PstS"/>
</dbReference>
<comment type="function">
    <text evidence="1">Part of the ABC transporter complex PstSACB involved in phosphate import.</text>
</comment>
<evidence type="ECO:0000256" key="3">
    <source>
        <dbReference type="ARBA" id="ARBA00011529"/>
    </source>
</evidence>
<dbReference type="PANTHER" id="PTHR42996">
    <property type="entry name" value="PHOSPHATE-BINDING PROTEIN PSTS"/>
    <property type="match status" value="1"/>
</dbReference>
<evidence type="ECO:0000256" key="5">
    <source>
        <dbReference type="ARBA" id="ARBA00022448"/>
    </source>
</evidence>
<gene>
    <name evidence="9" type="ORF">MOV92_11045</name>
</gene>
<proteinExistence type="inferred from homology"/>
<dbReference type="InterPro" id="IPR050962">
    <property type="entry name" value="Phosphate-bind_PstS"/>
</dbReference>
<evidence type="ECO:0000256" key="4">
    <source>
        <dbReference type="ARBA" id="ARBA00021889"/>
    </source>
</evidence>
<feature type="chain" id="PRO_5046682113" description="Phosphate-binding protein PstS" evidence="7">
    <location>
        <begin position="27"/>
        <end position="437"/>
    </location>
</feature>
<comment type="similarity">
    <text evidence="2">Belongs to the PstS family.</text>
</comment>
<evidence type="ECO:0000259" key="8">
    <source>
        <dbReference type="Pfam" id="PF12849"/>
    </source>
</evidence>
<name>A0ABY3XJA3_9GAMM</name>